<evidence type="ECO:0000313" key="21">
    <source>
        <dbReference type="Ensembl" id="ENSSSCP00045041752.1"/>
    </source>
</evidence>
<keyword evidence="20" id="KW-0732">Signal</keyword>
<evidence type="ECO:0000256" key="14">
    <source>
        <dbReference type="ARBA" id="ARBA00023180"/>
    </source>
</evidence>
<keyword evidence="8 19" id="KW-0812">Transmembrane</keyword>
<dbReference type="FunFam" id="1.20.5.780:FF:000003">
    <property type="entry name" value="FXYD domain-containing ion transport regulator"/>
    <property type="match status" value="1"/>
</dbReference>
<dbReference type="InterPro" id="IPR000272">
    <property type="entry name" value="Ion-transport_regulator_FXYD"/>
</dbReference>
<dbReference type="PANTHER" id="PTHR14132">
    <property type="entry name" value="SODIUM/POTASSIUM-TRANSPORTING ATPASE SUBUNIT GAMMA"/>
    <property type="match status" value="1"/>
</dbReference>
<proteinExistence type="inferred from homology"/>
<protein>
    <recommendedName>
        <fullName evidence="17">FXYD domain-containing ion transport regulator 7</fullName>
    </recommendedName>
</protein>
<name>A0A8D1JAW2_PIG</name>
<evidence type="ECO:0000256" key="18">
    <source>
        <dbReference type="SAM" id="MobiDB-lite"/>
    </source>
</evidence>
<evidence type="ECO:0000256" key="12">
    <source>
        <dbReference type="ARBA" id="ARBA00023065"/>
    </source>
</evidence>
<feature type="transmembrane region" description="Helical" evidence="19">
    <location>
        <begin position="365"/>
        <end position="383"/>
    </location>
</feature>
<keyword evidence="11" id="KW-0915">Sodium</keyword>
<dbReference type="GO" id="GO:0099106">
    <property type="term" value="F:ion channel regulator activity"/>
    <property type="evidence" value="ECO:0007669"/>
    <property type="project" value="InterPro"/>
</dbReference>
<dbReference type="PROSITE" id="PS01310">
    <property type="entry name" value="FXYD"/>
    <property type="match status" value="1"/>
</dbReference>
<evidence type="ECO:0000256" key="19">
    <source>
        <dbReference type="SAM" id="Phobius"/>
    </source>
</evidence>
<dbReference type="GO" id="GO:0006814">
    <property type="term" value="P:sodium ion transport"/>
    <property type="evidence" value="ECO:0007669"/>
    <property type="project" value="UniProtKB-KW"/>
</dbReference>
<evidence type="ECO:0000256" key="15">
    <source>
        <dbReference type="ARBA" id="ARBA00023201"/>
    </source>
</evidence>
<evidence type="ECO:0000256" key="8">
    <source>
        <dbReference type="ARBA" id="ARBA00022692"/>
    </source>
</evidence>
<evidence type="ECO:0000256" key="1">
    <source>
        <dbReference type="ARBA" id="ARBA00004251"/>
    </source>
</evidence>
<evidence type="ECO:0000313" key="22">
    <source>
        <dbReference type="Proteomes" id="UP000694728"/>
    </source>
</evidence>
<evidence type="ECO:0000256" key="3">
    <source>
        <dbReference type="ARBA" id="ARBA00022448"/>
    </source>
</evidence>
<evidence type="ECO:0000256" key="2">
    <source>
        <dbReference type="ARBA" id="ARBA00005948"/>
    </source>
</evidence>
<comment type="similarity">
    <text evidence="2">Belongs to the FXYD family.</text>
</comment>
<dbReference type="Pfam" id="PF02038">
    <property type="entry name" value="ATP1G1_PLM_MAT8"/>
    <property type="match status" value="1"/>
</dbReference>
<keyword evidence="15" id="KW-0739">Sodium transport</keyword>
<evidence type="ECO:0000256" key="13">
    <source>
        <dbReference type="ARBA" id="ARBA00023136"/>
    </source>
</evidence>
<feature type="region of interest" description="Disordered" evidence="18">
    <location>
        <begin position="509"/>
        <end position="568"/>
    </location>
</feature>
<sequence>GCLQAPCLQVLLLVPFQIPVPSPALGEVLAVTGLERLPLATHLNASGCTRSSGCLLNPLLPHFWGSVHWPVKWGCFGVSWVPLPLSFSIPNSFCIFFLRTGEPDEEEGTFRSSIRREFGGDFGCFQEPLPLSSLGAWREGLDLKLQVGELHCLAPTFQRSWGAPPDTRTLCVPPQVCPPAGGRNTWRYGTQPGFPWHLTPPTHRPRAHHHLDCTLRQLCAHRLLSAAQISNKTCFSLLTALCCSVSPFSWKAWEPPWPRQGAPPPLGKGRGRRQWAGAGAGVAGTGAGSPGPHWLRPPPRAGLFPPSPPDTSLSRFQLLQPHLHRLDIQPPPDPDGFSMATPTQVPTKVPQEPDPFYYDYDTVQTVGMTLATILFLLGILIIISKKVKCRKADSGSESPTCKSCWSRRTSPGLGNDDPPKSPSASQIQGPRPPAPGVQESTLSPPESPCPPSRHLPVSSQKIRSPRPTSRIPGVHVLSLINVHLVFPLFCLCVLICGDRMGEGAKLNVGSSLRRPRLPPPSPPPVRQSPLPHSPSSVPSPPSVPPSRRPLPSLPPPQTPEQTPPPPQG</sequence>
<feature type="compositionally biased region" description="Polar residues" evidence="18">
    <location>
        <begin position="395"/>
        <end position="409"/>
    </location>
</feature>
<dbReference type="Gene3D" id="1.20.5.780">
    <property type="entry name" value="Single helix bin"/>
    <property type="match status" value="1"/>
</dbReference>
<evidence type="ECO:0000256" key="7">
    <source>
        <dbReference type="ARBA" id="ARBA00022607"/>
    </source>
</evidence>
<reference evidence="21" key="1">
    <citation type="submission" date="2025-08" db="UniProtKB">
        <authorList>
            <consortium name="Ensembl"/>
        </authorList>
    </citation>
    <scope>IDENTIFICATION</scope>
</reference>
<dbReference type="GO" id="GO:0043269">
    <property type="term" value="P:regulation of monoatomic ion transport"/>
    <property type="evidence" value="ECO:0007669"/>
    <property type="project" value="InterPro"/>
</dbReference>
<evidence type="ECO:0000256" key="10">
    <source>
        <dbReference type="ARBA" id="ARBA00022989"/>
    </source>
</evidence>
<comment type="function">
    <text evidence="16">Associates with and regulates the activity of the sodium/potassium-transporting ATPase (NKA) which catalyzes the hydrolysis of ATP coupled with the exchange of Na(+) and K(+) ions across the plasma membrane. Reduces the apparent affinity for external K(+), an effect that depends on the presence of external Na(+) and voltage. Increases the apparent affinity for intracellular Na(+).</text>
</comment>
<dbReference type="GO" id="GO:0006813">
    <property type="term" value="P:potassium ion transport"/>
    <property type="evidence" value="ECO:0007669"/>
    <property type="project" value="UniProtKB-KW"/>
</dbReference>
<evidence type="ECO:0000256" key="9">
    <source>
        <dbReference type="ARBA" id="ARBA00022958"/>
    </source>
</evidence>
<dbReference type="Proteomes" id="UP000694728">
    <property type="component" value="Unplaced"/>
</dbReference>
<feature type="compositionally biased region" description="Gly residues" evidence="18">
    <location>
        <begin position="278"/>
        <end position="289"/>
    </location>
</feature>
<feature type="region of interest" description="Disordered" evidence="18">
    <location>
        <begin position="261"/>
        <end position="291"/>
    </location>
</feature>
<dbReference type="AlphaFoldDB" id="A0A8D1JAW2"/>
<evidence type="ECO:0000256" key="17">
    <source>
        <dbReference type="ARBA" id="ARBA00069732"/>
    </source>
</evidence>
<keyword evidence="12" id="KW-0406">Ion transport</keyword>
<keyword evidence="3" id="KW-0813">Transport</keyword>
<keyword evidence="9" id="KW-0630">Potassium</keyword>
<feature type="compositionally biased region" description="Pro residues" evidence="18">
    <location>
        <begin position="537"/>
        <end position="568"/>
    </location>
</feature>
<accession>A0A8D1JAW2</accession>
<keyword evidence="13 19" id="KW-0472">Membrane</keyword>
<evidence type="ECO:0000256" key="20">
    <source>
        <dbReference type="SAM" id="SignalP"/>
    </source>
</evidence>
<evidence type="ECO:0000256" key="5">
    <source>
        <dbReference type="ARBA" id="ARBA00022538"/>
    </source>
</evidence>
<keyword evidence="4" id="KW-1003">Cell membrane</keyword>
<feature type="compositionally biased region" description="Low complexity" evidence="18">
    <location>
        <begin position="527"/>
        <end position="536"/>
    </location>
</feature>
<evidence type="ECO:0000256" key="11">
    <source>
        <dbReference type="ARBA" id="ARBA00023053"/>
    </source>
</evidence>
<comment type="subcellular location">
    <subcellularLocation>
        <location evidence="1">Cell membrane</location>
        <topology evidence="1">Single-pass type I membrane protein</topology>
    </subcellularLocation>
</comment>
<keyword evidence="14" id="KW-0325">Glycoprotein</keyword>
<organism evidence="21 22">
    <name type="scientific">Sus scrofa</name>
    <name type="common">Pig</name>
    <dbReference type="NCBI Taxonomy" id="9823"/>
    <lineage>
        <taxon>Eukaryota</taxon>
        <taxon>Metazoa</taxon>
        <taxon>Chordata</taxon>
        <taxon>Craniata</taxon>
        <taxon>Vertebrata</taxon>
        <taxon>Euteleostomi</taxon>
        <taxon>Mammalia</taxon>
        <taxon>Eutheria</taxon>
        <taxon>Laurasiatheria</taxon>
        <taxon>Artiodactyla</taxon>
        <taxon>Suina</taxon>
        <taxon>Suidae</taxon>
        <taxon>Sus</taxon>
    </lineage>
</organism>
<keyword evidence="7" id="KW-0740">Sodium/potassium transport</keyword>
<dbReference type="InterPro" id="IPR047297">
    <property type="entry name" value="FXYD_motif"/>
</dbReference>
<keyword evidence="10 19" id="KW-1133">Transmembrane helix</keyword>
<feature type="compositionally biased region" description="Pro residues" evidence="18">
    <location>
        <begin position="517"/>
        <end position="526"/>
    </location>
</feature>
<evidence type="ECO:0000256" key="16">
    <source>
        <dbReference type="ARBA" id="ARBA00054666"/>
    </source>
</evidence>
<evidence type="ECO:0000256" key="4">
    <source>
        <dbReference type="ARBA" id="ARBA00022475"/>
    </source>
</evidence>
<feature type="signal peptide" evidence="20">
    <location>
        <begin position="1"/>
        <end position="26"/>
    </location>
</feature>
<evidence type="ECO:0000256" key="6">
    <source>
        <dbReference type="ARBA" id="ARBA00022553"/>
    </source>
</evidence>
<keyword evidence="5" id="KW-0633">Potassium transport</keyword>
<dbReference type="PANTHER" id="PTHR14132:SF1">
    <property type="entry name" value="FXYD DOMAIN-CONTAINING ION TRANSPORT REGULATOR 7"/>
    <property type="match status" value="1"/>
</dbReference>
<keyword evidence="6" id="KW-0597">Phosphoprotein</keyword>
<dbReference type="GO" id="GO:0005886">
    <property type="term" value="C:plasma membrane"/>
    <property type="evidence" value="ECO:0007669"/>
    <property type="project" value="UniProtKB-SubCell"/>
</dbReference>
<feature type="chain" id="PRO_5034585825" description="FXYD domain-containing ion transport regulator 7" evidence="20">
    <location>
        <begin position="27"/>
        <end position="568"/>
    </location>
</feature>
<feature type="region of interest" description="Disordered" evidence="18">
    <location>
        <begin position="392"/>
        <end position="469"/>
    </location>
</feature>
<dbReference type="Ensembl" id="ENSSSCT00045059537.1">
    <property type="protein sequence ID" value="ENSSSCP00045041752.1"/>
    <property type="gene ID" value="ENSSSCG00045034732.1"/>
</dbReference>